<reference evidence="1" key="2">
    <citation type="submission" date="2015-06" db="UniProtKB">
        <authorList>
            <consortium name="EnsemblProtists"/>
        </authorList>
    </citation>
    <scope>IDENTIFICATION</scope>
    <source>
        <strain evidence="1">Emoy2</strain>
    </source>
</reference>
<name>M4BJ76_HYAAE</name>
<evidence type="ECO:0000313" key="2">
    <source>
        <dbReference type="Proteomes" id="UP000011713"/>
    </source>
</evidence>
<protein>
    <submittedName>
        <fullName evidence="1">Uncharacterized protein</fullName>
    </submittedName>
</protein>
<dbReference type="HOGENOM" id="CLU_2031156_0_0_1"/>
<dbReference type="EnsemblProtists" id="HpaT806454">
    <property type="protein sequence ID" value="HpaP806454"/>
    <property type="gene ID" value="HpaG806454"/>
</dbReference>
<sequence length="122" mass="14120">MVFITASLQTRGRTLRAHKSQFGNVSPLPNCNQYTTVHQQQPLDMPNEYTTSTGRNTACQFGRISSQRELLQQKRQVLDYLINICKRHRRMALLVGSCSLTIPHFYRRHCRDPHAPCRPLVL</sequence>
<dbReference type="VEuPathDB" id="FungiDB:HpaG806454"/>
<accession>M4BJ76</accession>
<evidence type="ECO:0000313" key="1">
    <source>
        <dbReference type="EnsemblProtists" id="HpaP806454"/>
    </source>
</evidence>
<reference evidence="2" key="1">
    <citation type="journal article" date="2010" name="Science">
        <title>Signatures of adaptation to obligate biotrophy in the Hyaloperonospora arabidopsidis genome.</title>
        <authorList>
            <person name="Baxter L."/>
            <person name="Tripathy S."/>
            <person name="Ishaque N."/>
            <person name="Boot N."/>
            <person name="Cabral A."/>
            <person name="Kemen E."/>
            <person name="Thines M."/>
            <person name="Ah-Fong A."/>
            <person name="Anderson R."/>
            <person name="Badejoko W."/>
            <person name="Bittner-Eddy P."/>
            <person name="Boore J.L."/>
            <person name="Chibucos M.C."/>
            <person name="Coates M."/>
            <person name="Dehal P."/>
            <person name="Delehaunty K."/>
            <person name="Dong S."/>
            <person name="Downton P."/>
            <person name="Dumas B."/>
            <person name="Fabro G."/>
            <person name="Fronick C."/>
            <person name="Fuerstenberg S.I."/>
            <person name="Fulton L."/>
            <person name="Gaulin E."/>
            <person name="Govers F."/>
            <person name="Hughes L."/>
            <person name="Humphray S."/>
            <person name="Jiang R.H."/>
            <person name="Judelson H."/>
            <person name="Kamoun S."/>
            <person name="Kyung K."/>
            <person name="Meijer H."/>
            <person name="Minx P."/>
            <person name="Morris P."/>
            <person name="Nelson J."/>
            <person name="Phuntumart V."/>
            <person name="Qutob D."/>
            <person name="Rehmany A."/>
            <person name="Rougon-Cardoso A."/>
            <person name="Ryden P."/>
            <person name="Torto-Alalibo T."/>
            <person name="Studholme D."/>
            <person name="Wang Y."/>
            <person name="Win J."/>
            <person name="Wood J."/>
            <person name="Clifton S.W."/>
            <person name="Rogers J."/>
            <person name="Van den Ackerveken G."/>
            <person name="Jones J.D."/>
            <person name="McDowell J.M."/>
            <person name="Beynon J."/>
            <person name="Tyler B.M."/>
        </authorList>
    </citation>
    <scope>NUCLEOTIDE SEQUENCE [LARGE SCALE GENOMIC DNA]</scope>
    <source>
        <strain evidence="2">Emoy2</strain>
    </source>
</reference>
<proteinExistence type="predicted"/>
<dbReference type="Proteomes" id="UP000011713">
    <property type="component" value="Unassembled WGS sequence"/>
</dbReference>
<dbReference type="InParanoid" id="M4BJ76"/>
<dbReference type="AlphaFoldDB" id="M4BJ76"/>
<dbReference type="EMBL" id="JH598312">
    <property type="status" value="NOT_ANNOTATED_CDS"/>
    <property type="molecule type" value="Genomic_DNA"/>
</dbReference>
<keyword evidence="2" id="KW-1185">Reference proteome</keyword>
<organism evidence="1 2">
    <name type="scientific">Hyaloperonospora arabidopsidis (strain Emoy2)</name>
    <name type="common">Downy mildew agent</name>
    <name type="synonym">Peronospora arabidopsidis</name>
    <dbReference type="NCBI Taxonomy" id="559515"/>
    <lineage>
        <taxon>Eukaryota</taxon>
        <taxon>Sar</taxon>
        <taxon>Stramenopiles</taxon>
        <taxon>Oomycota</taxon>
        <taxon>Peronosporomycetes</taxon>
        <taxon>Peronosporales</taxon>
        <taxon>Peronosporaceae</taxon>
        <taxon>Hyaloperonospora</taxon>
    </lineage>
</organism>